<accession>A0AAV2AWM8</accession>
<name>A0AAV2AWM8_9ARAC</name>
<organism evidence="1 2">
    <name type="scientific">Larinioides sclopetarius</name>
    <dbReference type="NCBI Taxonomy" id="280406"/>
    <lineage>
        <taxon>Eukaryota</taxon>
        <taxon>Metazoa</taxon>
        <taxon>Ecdysozoa</taxon>
        <taxon>Arthropoda</taxon>
        <taxon>Chelicerata</taxon>
        <taxon>Arachnida</taxon>
        <taxon>Araneae</taxon>
        <taxon>Araneomorphae</taxon>
        <taxon>Entelegynae</taxon>
        <taxon>Araneoidea</taxon>
        <taxon>Araneidae</taxon>
        <taxon>Larinioides</taxon>
    </lineage>
</organism>
<reference evidence="1 2" key="1">
    <citation type="submission" date="2024-04" db="EMBL/GenBank/DDBJ databases">
        <authorList>
            <person name="Rising A."/>
            <person name="Reimegard J."/>
            <person name="Sonavane S."/>
            <person name="Akerstrom W."/>
            <person name="Nylinder S."/>
            <person name="Hedman E."/>
            <person name="Kallberg Y."/>
        </authorList>
    </citation>
    <scope>NUCLEOTIDE SEQUENCE [LARGE SCALE GENOMIC DNA]</scope>
</reference>
<evidence type="ECO:0000313" key="1">
    <source>
        <dbReference type="EMBL" id="CAL1288050.1"/>
    </source>
</evidence>
<comment type="caution">
    <text evidence="1">The sequence shown here is derived from an EMBL/GenBank/DDBJ whole genome shotgun (WGS) entry which is preliminary data.</text>
</comment>
<dbReference type="EMBL" id="CAXIEN010000225">
    <property type="protein sequence ID" value="CAL1288050.1"/>
    <property type="molecule type" value="Genomic_DNA"/>
</dbReference>
<evidence type="ECO:0000313" key="2">
    <source>
        <dbReference type="Proteomes" id="UP001497382"/>
    </source>
</evidence>
<sequence>MCAQKNFPENLV</sequence>
<proteinExistence type="predicted"/>
<protein>
    <submittedName>
        <fullName evidence="1">Uncharacterized protein</fullName>
    </submittedName>
</protein>
<gene>
    <name evidence="1" type="ORF">LARSCL_LOCUS15135</name>
</gene>
<dbReference type="Proteomes" id="UP001497382">
    <property type="component" value="Unassembled WGS sequence"/>
</dbReference>
<keyword evidence="2" id="KW-1185">Reference proteome</keyword>